<feature type="transmembrane region" description="Helical" evidence="7">
    <location>
        <begin position="259"/>
        <end position="285"/>
    </location>
</feature>
<feature type="domain" description="Type II secretion system protein GspF" evidence="8">
    <location>
        <begin position="60"/>
        <end position="179"/>
    </location>
</feature>
<dbReference type="InterPro" id="IPR003004">
    <property type="entry name" value="GspF/PilC"/>
</dbReference>
<evidence type="ECO:0000313" key="9">
    <source>
        <dbReference type="EMBL" id="TKX34674.1"/>
    </source>
</evidence>
<evidence type="ECO:0000256" key="3">
    <source>
        <dbReference type="ARBA" id="ARBA00022475"/>
    </source>
</evidence>
<evidence type="ECO:0000313" key="10">
    <source>
        <dbReference type="Proteomes" id="UP000309584"/>
    </source>
</evidence>
<gene>
    <name evidence="9" type="ORF">CQA75_00015</name>
</gene>
<reference evidence="9 10" key="1">
    <citation type="submission" date="2018-05" db="EMBL/GenBank/DDBJ databases">
        <title>Novel Campyloabacter and Helicobacter Species and Strains.</title>
        <authorList>
            <person name="Mannion A.J."/>
            <person name="Shen Z."/>
            <person name="Fox J.G."/>
        </authorList>
    </citation>
    <scope>NUCLEOTIDE SEQUENCE [LARGE SCALE GENOMIC DNA]</scope>
    <source>
        <strain evidence="10">MIT10-5678</strain>
    </source>
</reference>
<feature type="transmembrane region" description="Helical" evidence="7">
    <location>
        <begin position="158"/>
        <end position="178"/>
    </location>
</feature>
<comment type="similarity">
    <text evidence="2">Belongs to the GSP F family.</text>
</comment>
<accession>A0ABY2TP77</accession>
<dbReference type="InterPro" id="IPR042094">
    <property type="entry name" value="T2SS_GspF_sf"/>
</dbReference>
<keyword evidence="4 7" id="KW-0812">Transmembrane</keyword>
<dbReference type="RefSeq" id="WP_137623027.1">
    <property type="nucleotide sequence ID" value="NZ_NXLY01000001.1"/>
</dbReference>
<feature type="domain" description="Type II secretion system protein GspF" evidence="8">
    <location>
        <begin position="260"/>
        <end position="382"/>
    </location>
</feature>
<dbReference type="InterPro" id="IPR018076">
    <property type="entry name" value="T2SS_GspF_dom"/>
</dbReference>
<protein>
    <submittedName>
        <fullName evidence="9">Type II secretion system F family protein</fullName>
    </submittedName>
</protein>
<sequence>MKLYELEIIKAQKKYKKLIRAENLNTAQAKALDKNWKIISIKEKQNSHLKKINSEYFILFFKELALLCEAGLSIQEAFKELVKIHSFKGISKVLDNLLLGQNLNLAFENANFGLNYAELALIKAAQNTGKLSENFLQIATLREKSLENKKRFKKAMRYPLFVFVSVCVAFIFLMLYVIPNFKDLFENLNINLPFITTIMLQIYDFLQNYIAIFTFLSVFVFIFVYFMYKKSYFFAYICDFIFLKIPLFSNFIIYSQNYYFFMVFSLLLKNGISLSKAFNLAILGLENKLIILKYKKLLSFMDSGLEITHAFKKIGTFDPLVLSMLNIAMKSSKLEFLTEEISKYYENKMQNLMDRFLVLLEPLMTLFVAILVLLLALGIFLPIWELSSGVSY</sequence>
<comment type="caution">
    <text evidence="9">The sequence shown here is derived from an EMBL/GenBank/DDBJ whole genome shotgun (WGS) entry which is preliminary data.</text>
</comment>
<dbReference type="Gene3D" id="1.20.81.30">
    <property type="entry name" value="Type II secretion system (T2SS), domain F"/>
    <property type="match status" value="2"/>
</dbReference>
<dbReference type="PANTHER" id="PTHR30012:SF0">
    <property type="entry name" value="TYPE II SECRETION SYSTEM PROTEIN F-RELATED"/>
    <property type="match status" value="1"/>
</dbReference>
<evidence type="ECO:0000256" key="1">
    <source>
        <dbReference type="ARBA" id="ARBA00004651"/>
    </source>
</evidence>
<dbReference type="EMBL" id="NXLY01000001">
    <property type="protein sequence ID" value="TKX34674.1"/>
    <property type="molecule type" value="Genomic_DNA"/>
</dbReference>
<feature type="transmembrane region" description="Helical" evidence="7">
    <location>
        <begin position="209"/>
        <end position="226"/>
    </location>
</feature>
<evidence type="ECO:0000256" key="6">
    <source>
        <dbReference type="ARBA" id="ARBA00023136"/>
    </source>
</evidence>
<name>A0ABY2TP77_9BACT</name>
<dbReference type="Pfam" id="PF00482">
    <property type="entry name" value="T2SSF"/>
    <property type="match status" value="2"/>
</dbReference>
<dbReference type="PANTHER" id="PTHR30012">
    <property type="entry name" value="GENERAL SECRETION PATHWAY PROTEIN"/>
    <property type="match status" value="1"/>
</dbReference>
<proteinExistence type="inferred from homology"/>
<keyword evidence="6 7" id="KW-0472">Membrane</keyword>
<evidence type="ECO:0000259" key="8">
    <source>
        <dbReference type="Pfam" id="PF00482"/>
    </source>
</evidence>
<feature type="transmembrane region" description="Helical" evidence="7">
    <location>
        <begin position="356"/>
        <end position="384"/>
    </location>
</feature>
<feature type="transmembrane region" description="Helical" evidence="7">
    <location>
        <begin position="233"/>
        <end position="253"/>
    </location>
</feature>
<dbReference type="Proteomes" id="UP000309584">
    <property type="component" value="Unassembled WGS sequence"/>
</dbReference>
<keyword evidence="3" id="KW-1003">Cell membrane</keyword>
<evidence type="ECO:0000256" key="2">
    <source>
        <dbReference type="ARBA" id="ARBA00005745"/>
    </source>
</evidence>
<keyword evidence="5 7" id="KW-1133">Transmembrane helix</keyword>
<evidence type="ECO:0000256" key="5">
    <source>
        <dbReference type="ARBA" id="ARBA00022989"/>
    </source>
</evidence>
<evidence type="ECO:0000256" key="7">
    <source>
        <dbReference type="SAM" id="Phobius"/>
    </source>
</evidence>
<comment type="subcellular location">
    <subcellularLocation>
        <location evidence="1">Cell membrane</location>
        <topology evidence="1">Multi-pass membrane protein</topology>
    </subcellularLocation>
</comment>
<organism evidence="9 10">
    <name type="scientific">Campylobacter taeniopygiae</name>
    <dbReference type="NCBI Taxonomy" id="2510188"/>
    <lineage>
        <taxon>Bacteria</taxon>
        <taxon>Pseudomonadati</taxon>
        <taxon>Campylobacterota</taxon>
        <taxon>Epsilonproteobacteria</taxon>
        <taxon>Campylobacterales</taxon>
        <taxon>Campylobacteraceae</taxon>
        <taxon>Campylobacter</taxon>
    </lineage>
</organism>
<evidence type="ECO:0000256" key="4">
    <source>
        <dbReference type="ARBA" id="ARBA00022692"/>
    </source>
</evidence>
<keyword evidence="10" id="KW-1185">Reference proteome</keyword>